<dbReference type="Proteomes" id="UP000467841">
    <property type="component" value="Unassembled WGS sequence"/>
</dbReference>
<evidence type="ECO:0000313" key="5">
    <source>
        <dbReference type="Proteomes" id="UP000467841"/>
    </source>
</evidence>
<reference evidence="4" key="1">
    <citation type="submission" date="2020-01" db="EMBL/GenBank/DDBJ databases">
        <authorList>
            <person name="Mishra B."/>
        </authorList>
    </citation>
    <scope>NUCLEOTIDE SEQUENCE [LARGE SCALE GENOMIC DNA]</scope>
</reference>
<feature type="domain" description="Semialdehyde dehydrogenase NAD-binding" evidence="3">
    <location>
        <begin position="69"/>
        <end position="113"/>
    </location>
</feature>
<dbReference type="SUPFAM" id="SSF51735">
    <property type="entry name" value="NAD(P)-binding Rossmann-fold domains"/>
    <property type="match status" value="1"/>
</dbReference>
<dbReference type="InterPro" id="IPR036291">
    <property type="entry name" value="NAD(P)-bd_dom_sf"/>
</dbReference>
<accession>A0A6D2JP55</accession>
<keyword evidence="5" id="KW-1185">Reference proteome</keyword>
<name>A0A6D2JP55_9BRAS</name>
<protein>
    <recommendedName>
        <fullName evidence="3">Semialdehyde dehydrogenase NAD-binding domain-containing protein</fullName>
    </recommendedName>
</protein>
<proteinExistence type="predicted"/>
<dbReference type="Gene3D" id="3.40.50.720">
    <property type="entry name" value="NAD(P)-binding Rossmann-like Domain"/>
    <property type="match status" value="1"/>
</dbReference>
<evidence type="ECO:0000313" key="4">
    <source>
        <dbReference type="EMBL" id="CAA7041151.1"/>
    </source>
</evidence>
<sequence>MWQAQVGESTLPEAAKTVSSGQGERKIHVADKRAKRLALGSSNVPSPSSMSFRVLAGSFAKPEKDIRIGLVGAEIVRLLANHPHFGVTLMTAYRKAGQSMESVFPHLKGQFDLSEGCILFYCGCCILLFASRNNPGRGAKEANLYSEIAEGISSYGVTRIAMFLKLNKDYLMLPDQK</sequence>
<dbReference type="EMBL" id="CACVBM020001240">
    <property type="protein sequence ID" value="CAA7041151.1"/>
    <property type="molecule type" value="Genomic_DNA"/>
</dbReference>
<dbReference type="GO" id="GO:0016620">
    <property type="term" value="F:oxidoreductase activity, acting on the aldehyde or oxo group of donors, NAD or NADP as acceptor"/>
    <property type="evidence" value="ECO:0007669"/>
    <property type="project" value="InterPro"/>
</dbReference>
<dbReference type="PANTHER" id="PTHR32338">
    <property type="entry name" value="N-ACETYL-GAMMA-GLUTAMYL-PHOSPHATE REDUCTASE, CHLOROPLASTIC-RELATED-RELATED"/>
    <property type="match status" value="1"/>
</dbReference>
<dbReference type="PANTHER" id="PTHR32338:SF10">
    <property type="entry name" value="N-ACETYL-GAMMA-GLUTAMYL-PHOSPHATE REDUCTASE, CHLOROPLASTIC-RELATED"/>
    <property type="match status" value="1"/>
</dbReference>
<keyword evidence="1" id="KW-0028">Amino-acid biosynthesis</keyword>
<evidence type="ECO:0000259" key="3">
    <source>
        <dbReference type="Pfam" id="PF01118"/>
    </source>
</evidence>
<dbReference type="OrthoDB" id="438291at2759"/>
<dbReference type="InterPro" id="IPR050085">
    <property type="entry name" value="AGPR"/>
</dbReference>
<dbReference type="AlphaFoldDB" id="A0A6D2JP55"/>
<dbReference type="InterPro" id="IPR000534">
    <property type="entry name" value="Semialdehyde_DH_NAD-bd"/>
</dbReference>
<dbReference type="Pfam" id="PF01118">
    <property type="entry name" value="Semialdhyde_dh"/>
    <property type="match status" value="1"/>
</dbReference>
<dbReference type="GO" id="GO:0051287">
    <property type="term" value="F:NAD binding"/>
    <property type="evidence" value="ECO:0007669"/>
    <property type="project" value="InterPro"/>
</dbReference>
<gene>
    <name evidence="4" type="ORF">MERR_LOCUS28386</name>
</gene>
<comment type="caution">
    <text evidence="4">The sequence shown here is derived from an EMBL/GenBank/DDBJ whole genome shotgun (WGS) entry which is preliminary data.</text>
</comment>
<feature type="region of interest" description="Disordered" evidence="2">
    <location>
        <begin position="1"/>
        <end position="25"/>
    </location>
</feature>
<dbReference type="GO" id="GO:0006526">
    <property type="term" value="P:L-arginine biosynthetic process"/>
    <property type="evidence" value="ECO:0007669"/>
    <property type="project" value="UniProtKB-KW"/>
</dbReference>
<evidence type="ECO:0000256" key="2">
    <source>
        <dbReference type="SAM" id="MobiDB-lite"/>
    </source>
</evidence>
<keyword evidence="1" id="KW-0055">Arginine biosynthesis</keyword>
<evidence type="ECO:0000256" key="1">
    <source>
        <dbReference type="ARBA" id="ARBA00022571"/>
    </source>
</evidence>
<organism evidence="4 5">
    <name type="scientific">Microthlaspi erraticum</name>
    <dbReference type="NCBI Taxonomy" id="1685480"/>
    <lineage>
        <taxon>Eukaryota</taxon>
        <taxon>Viridiplantae</taxon>
        <taxon>Streptophyta</taxon>
        <taxon>Embryophyta</taxon>
        <taxon>Tracheophyta</taxon>
        <taxon>Spermatophyta</taxon>
        <taxon>Magnoliopsida</taxon>
        <taxon>eudicotyledons</taxon>
        <taxon>Gunneridae</taxon>
        <taxon>Pentapetalae</taxon>
        <taxon>rosids</taxon>
        <taxon>malvids</taxon>
        <taxon>Brassicales</taxon>
        <taxon>Brassicaceae</taxon>
        <taxon>Coluteocarpeae</taxon>
        <taxon>Microthlaspi</taxon>
    </lineage>
</organism>